<dbReference type="PANTHER" id="PTHR10760">
    <property type="entry name" value="TORSIN"/>
    <property type="match status" value="1"/>
</dbReference>
<organism evidence="4">
    <name type="scientific">Trypanosoma congolense (strain IL3000)</name>
    <dbReference type="NCBI Taxonomy" id="1068625"/>
    <lineage>
        <taxon>Eukaryota</taxon>
        <taxon>Discoba</taxon>
        <taxon>Euglenozoa</taxon>
        <taxon>Kinetoplastea</taxon>
        <taxon>Metakinetoplastina</taxon>
        <taxon>Trypanosomatida</taxon>
        <taxon>Trypanosomatidae</taxon>
        <taxon>Trypanosoma</taxon>
        <taxon>Nannomonas</taxon>
    </lineage>
</organism>
<gene>
    <name evidence="4" type="ORF">TCIL3000_8_5790</name>
</gene>
<proteinExistence type="inferred from homology"/>
<protein>
    <recommendedName>
        <fullName evidence="3">AAA+ ATPase domain-containing protein</fullName>
    </recommendedName>
</protein>
<sequence length="368" mass="40120">MGVSISVLCVALLLAGLVNVVDLDWPSVSLQTGRDDGCGERPLCESQYNVAGGVACRLFLYPVNVGRHDYKEATLGRLRRMLQRNLKGQPHVVEGVKADVALKLENPAKPLVLHFAGDNGVGKTTLAQIISLALAFRCQDPACVVGDTSLVLSGVSYDGYSVAAFRKDVVQKIVEHTKRFPRNGVVIINDLNGLQPDLVRVLLPLLGRAEAFPEAPDTPLNYLTVIITTDFGRQGRTQGKSVADMRRIVENDFKSLYSHLSASMIQTYPFLPASLATAKEIVKLTIDNYRCDSQSAITKLDIGDDVVEWFVDMVKEDLPAENGRCVSKAVSSTVGPAVLKYFSRDFYDPVALHVELDDSGSVVVREEG</sequence>
<dbReference type="InterPro" id="IPR027417">
    <property type="entry name" value="P-loop_NTPase"/>
</dbReference>
<evidence type="ECO:0000256" key="2">
    <source>
        <dbReference type="SAM" id="SignalP"/>
    </source>
</evidence>
<dbReference type="CDD" id="cd00009">
    <property type="entry name" value="AAA"/>
    <property type="match status" value="1"/>
</dbReference>
<dbReference type="SUPFAM" id="SSF52540">
    <property type="entry name" value="P-loop containing nucleoside triphosphate hydrolases"/>
    <property type="match status" value="1"/>
</dbReference>
<feature type="chain" id="PRO_5003410400" description="AAA+ ATPase domain-containing protein" evidence="2">
    <location>
        <begin position="24"/>
        <end position="368"/>
    </location>
</feature>
<evidence type="ECO:0000259" key="3">
    <source>
        <dbReference type="SMART" id="SM00382"/>
    </source>
</evidence>
<evidence type="ECO:0000256" key="1">
    <source>
        <dbReference type="ARBA" id="ARBA00006235"/>
    </source>
</evidence>
<accession>G0USJ2</accession>
<reference evidence="4" key="1">
    <citation type="journal article" date="2012" name="Proc. Natl. Acad. Sci. U.S.A.">
        <title>Antigenic diversity is generated by distinct evolutionary mechanisms in African trypanosome species.</title>
        <authorList>
            <person name="Jackson A.P."/>
            <person name="Berry A."/>
            <person name="Aslett M."/>
            <person name="Allison H.C."/>
            <person name="Burton P."/>
            <person name="Vavrova-Anderson J."/>
            <person name="Brown R."/>
            <person name="Browne H."/>
            <person name="Corton N."/>
            <person name="Hauser H."/>
            <person name="Gamble J."/>
            <person name="Gilderthorp R."/>
            <person name="Marcello L."/>
            <person name="McQuillan J."/>
            <person name="Otto T.D."/>
            <person name="Quail M.A."/>
            <person name="Sanders M.J."/>
            <person name="van Tonder A."/>
            <person name="Ginger M.L."/>
            <person name="Field M.C."/>
            <person name="Barry J.D."/>
            <person name="Hertz-Fowler C."/>
            <person name="Berriman M."/>
        </authorList>
    </citation>
    <scope>NUCLEOTIDE SEQUENCE</scope>
    <source>
        <strain evidence="4">IL3000</strain>
    </source>
</reference>
<dbReference type="VEuPathDB" id="TriTrypDB:TcIL3000_8_5790"/>
<dbReference type="GO" id="GO:0016887">
    <property type="term" value="F:ATP hydrolysis activity"/>
    <property type="evidence" value="ECO:0007669"/>
    <property type="project" value="InterPro"/>
</dbReference>
<evidence type="ECO:0000313" key="4">
    <source>
        <dbReference type="EMBL" id="CCC92355.1"/>
    </source>
</evidence>
<dbReference type="Gene3D" id="3.40.50.300">
    <property type="entry name" value="P-loop containing nucleotide triphosphate hydrolases"/>
    <property type="match status" value="1"/>
</dbReference>
<dbReference type="InterPro" id="IPR010448">
    <property type="entry name" value="Torsin"/>
</dbReference>
<dbReference type="AlphaFoldDB" id="G0USJ2"/>
<dbReference type="InterPro" id="IPR003593">
    <property type="entry name" value="AAA+_ATPase"/>
</dbReference>
<dbReference type="GO" id="GO:0005737">
    <property type="term" value="C:cytoplasm"/>
    <property type="evidence" value="ECO:0007669"/>
    <property type="project" value="UniProtKB-ARBA"/>
</dbReference>
<name>G0USJ2_TRYCI</name>
<dbReference type="EMBL" id="HE575321">
    <property type="protein sequence ID" value="CCC92355.1"/>
    <property type="molecule type" value="Genomic_DNA"/>
</dbReference>
<dbReference type="PANTHER" id="PTHR10760:SF2">
    <property type="entry name" value="LD13476P-RELATED"/>
    <property type="match status" value="1"/>
</dbReference>
<feature type="domain" description="AAA+ ATPase" evidence="3">
    <location>
        <begin position="109"/>
        <end position="253"/>
    </location>
</feature>
<dbReference type="SMART" id="SM00382">
    <property type="entry name" value="AAA"/>
    <property type="match status" value="1"/>
</dbReference>
<dbReference type="GO" id="GO:0005524">
    <property type="term" value="F:ATP binding"/>
    <property type="evidence" value="ECO:0007669"/>
    <property type="project" value="InterPro"/>
</dbReference>
<keyword evidence="2" id="KW-0732">Signal</keyword>
<comment type="similarity">
    <text evidence="1">Belongs to the ClpA/ClpB family. Torsin subfamily.</text>
</comment>
<feature type="signal peptide" evidence="2">
    <location>
        <begin position="1"/>
        <end position="23"/>
    </location>
</feature>